<dbReference type="GO" id="GO:0005509">
    <property type="term" value="F:calcium ion binding"/>
    <property type="evidence" value="ECO:0007669"/>
    <property type="project" value="InterPro"/>
</dbReference>
<dbReference type="SUPFAM" id="SSF47473">
    <property type="entry name" value="EF-hand"/>
    <property type="match status" value="4"/>
</dbReference>
<name>A0A914ABR9_PATMI</name>
<accession>A0A914ABR9</accession>
<organism evidence="6 7">
    <name type="scientific">Patiria miniata</name>
    <name type="common">Bat star</name>
    <name type="synonym">Asterina miniata</name>
    <dbReference type="NCBI Taxonomy" id="46514"/>
    <lineage>
        <taxon>Eukaryota</taxon>
        <taxon>Metazoa</taxon>
        <taxon>Echinodermata</taxon>
        <taxon>Eleutherozoa</taxon>
        <taxon>Asterozoa</taxon>
        <taxon>Asteroidea</taxon>
        <taxon>Valvatacea</taxon>
        <taxon>Valvatida</taxon>
        <taxon>Asterinidae</taxon>
        <taxon>Patiria</taxon>
    </lineage>
</organism>
<dbReference type="PANTHER" id="PTHR20875">
    <property type="entry name" value="EF-HAND CALCIUM-BINDING DOMAIN-CONTAINING PROTEIN 6-RELATED"/>
    <property type="match status" value="1"/>
</dbReference>
<dbReference type="Proteomes" id="UP000887568">
    <property type="component" value="Unplaced"/>
</dbReference>
<dbReference type="InterPro" id="IPR015070">
    <property type="entry name" value="EF_hand_DJBP"/>
</dbReference>
<dbReference type="SMART" id="SM00054">
    <property type="entry name" value="EFh"/>
    <property type="match status" value="9"/>
</dbReference>
<sequence>MSQAVISRPASVLNVAPKSSHGGPNLPEIQHPLSRLGNPDKLNVRGLSSQQGHRPFSNPVNEPQMSFAAPRLSLSAGAMSAGEAARRSLPRIPRPFANIPEGVEVMEAEDQTKTRLPVFGSRADLASRADNRAVSVASRMSRPETRVRLEVDEIEMILREKVKKSYFELRKLFVSNDPEGRGIVSREALNRILITYAGRFISTKQFNALLARFRLHEHKVIKLEEFYACLRETVTRNEMPAWMDPVNRGPGDKITMSATQVHAQLKEKARQRFVDVAEMIPQMNPGGTGRILKPEFRNVLNKMLFFMDEDEFEKLWSRYDTDGLGVIKGERLMNKLGISLRSGTAMPDGDGVGFRLGAGSPELSPRGSARRPRRLEVERSKSLDIERWLKDKFRQGFHKMKKDFEKYDYEKKGEVELAKFREVLERYDLKLDKLQLDAFLSRCNLAVHPKTRSVSYLDFLQRFQDRSDAGLPHKILLNPEHMYNRSVRADSPGAATNVTAAEAKMMGLFQTDFLALLGVFHKIDKLRTNVISQQEFRAAIQSRYDVDMSDEEFGMFIDSLPLDDEGNVKYVDFMADFDTRGGVAPSLLDTKSVYRSSSPEGAAMDQGPPGLRDSFEEAMDFEDFKKGRPLKEISAAVKALLRDRFTEVEEAFRELDEQNSKHMSQEMMYRMFKKLNMKPEITRGEIRRLWDTFITSQNRTYSFLEFIRHFGYSMKSAAFPNAKVSPPKRGDSDFLIRSRKLNCAADMLEDNLRSKVDYMWDDLRKEFLGLDVYGTGFVSKEEFRDVLQELCVHLSAYELDALSSKFEINHDGRVSYVEFLKPFAMRKQTHRYGNNMLSLLTHPQAEVPIAPIVNEPSKGLSGITARLRQRLVGDWRTLRRAFKKIDLGHTGYLSLPEFRNVLRLCNTILDEDEVYHVMSEFDEKMDGKINYNKFLTETFNADVKAP</sequence>
<reference evidence="6" key="1">
    <citation type="submission" date="2022-11" db="UniProtKB">
        <authorList>
            <consortium name="EnsemblMetazoa"/>
        </authorList>
    </citation>
    <scope>IDENTIFICATION</scope>
</reference>
<dbReference type="Pfam" id="PF13499">
    <property type="entry name" value="EF-hand_7"/>
    <property type="match status" value="2"/>
</dbReference>
<proteinExistence type="predicted"/>
<dbReference type="InterPro" id="IPR011992">
    <property type="entry name" value="EF-hand-dom_pair"/>
</dbReference>
<dbReference type="Pfam" id="PF08976">
    <property type="entry name" value="EF-hand_11"/>
    <property type="match status" value="1"/>
</dbReference>
<dbReference type="InterPro" id="IPR052603">
    <property type="entry name" value="EFCB6"/>
</dbReference>
<keyword evidence="2" id="KW-0677">Repeat</keyword>
<feature type="domain" description="EF-hand" evidence="5">
    <location>
        <begin position="758"/>
        <end position="793"/>
    </location>
</feature>
<feature type="region of interest" description="Disordered" evidence="4">
    <location>
        <begin position="14"/>
        <end position="39"/>
    </location>
</feature>
<dbReference type="PANTHER" id="PTHR20875:SF5">
    <property type="entry name" value="EF-HAND DOMAIN-CONTAINING PROTEIN"/>
    <property type="match status" value="1"/>
</dbReference>
<dbReference type="RefSeq" id="XP_038061355.1">
    <property type="nucleotide sequence ID" value="XM_038205427.1"/>
</dbReference>
<dbReference type="AlphaFoldDB" id="A0A914ABR9"/>
<evidence type="ECO:0000256" key="2">
    <source>
        <dbReference type="ARBA" id="ARBA00022737"/>
    </source>
</evidence>
<evidence type="ECO:0000256" key="4">
    <source>
        <dbReference type="SAM" id="MobiDB-lite"/>
    </source>
</evidence>
<feature type="domain" description="EF-hand" evidence="5">
    <location>
        <begin position="873"/>
        <end position="908"/>
    </location>
</feature>
<keyword evidence="7" id="KW-1185">Reference proteome</keyword>
<evidence type="ECO:0000313" key="7">
    <source>
        <dbReference type="Proteomes" id="UP000887568"/>
    </source>
</evidence>
<evidence type="ECO:0000259" key="5">
    <source>
        <dbReference type="PROSITE" id="PS50222"/>
    </source>
</evidence>
<keyword evidence="1" id="KW-0597">Phosphoprotein</keyword>
<dbReference type="Gene3D" id="1.10.238.10">
    <property type="entry name" value="EF-hand"/>
    <property type="match status" value="7"/>
</dbReference>
<dbReference type="OMA" id="KVDYMWD"/>
<dbReference type="EnsemblMetazoa" id="XM_038205427.1">
    <property type="protein sequence ID" value="XP_038061355.1"/>
    <property type="gene ID" value="LOC119732058"/>
</dbReference>
<dbReference type="CDD" id="cd00051">
    <property type="entry name" value="EFh"/>
    <property type="match status" value="2"/>
</dbReference>
<protein>
    <recommendedName>
        <fullName evidence="5">EF-hand domain-containing protein</fullName>
    </recommendedName>
</protein>
<dbReference type="OrthoDB" id="26525at2759"/>
<evidence type="ECO:0000256" key="1">
    <source>
        <dbReference type="ARBA" id="ARBA00022553"/>
    </source>
</evidence>
<keyword evidence="3" id="KW-0106">Calcium</keyword>
<evidence type="ECO:0000256" key="3">
    <source>
        <dbReference type="ARBA" id="ARBA00022837"/>
    </source>
</evidence>
<dbReference type="GeneID" id="119732058"/>
<dbReference type="PROSITE" id="PS50222">
    <property type="entry name" value="EF_HAND_2"/>
    <property type="match status" value="2"/>
</dbReference>
<evidence type="ECO:0000313" key="6">
    <source>
        <dbReference type="EnsemblMetazoa" id="XP_038061355.1"/>
    </source>
</evidence>
<dbReference type="InterPro" id="IPR002048">
    <property type="entry name" value="EF_hand_dom"/>
</dbReference>